<comment type="caution">
    <text evidence="1">The sequence shown here is derived from an EMBL/GenBank/DDBJ whole genome shotgun (WGS) entry which is preliminary data.</text>
</comment>
<dbReference type="EMBL" id="JBGEHV010000012">
    <property type="protein sequence ID" value="MEY8039590.1"/>
    <property type="molecule type" value="Genomic_DNA"/>
</dbReference>
<keyword evidence="2" id="KW-1185">Reference proteome</keyword>
<dbReference type="RefSeq" id="WP_345359457.1">
    <property type="nucleotide sequence ID" value="NZ_BAABII010000004.1"/>
</dbReference>
<sequence length="76" mass="7869">MPESSARGRCGSGGTPQAVAIPAAGTESVITFSNGAVAHSSAITQEFEFLSGQWHPHVVRPTGHTMTHRAKTVPAT</sequence>
<reference evidence="1 2" key="1">
    <citation type="submission" date="2024-08" db="EMBL/GenBank/DDBJ databases">
        <title>Genome mining of Saccharopolyspora cebuensis PGLac3 from Nigerian medicinal plant.</title>
        <authorList>
            <person name="Ezeobiora C.E."/>
            <person name="Igbokwe N.H."/>
            <person name="Amin D.H."/>
            <person name="Mendie U.E."/>
        </authorList>
    </citation>
    <scope>NUCLEOTIDE SEQUENCE [LARGE SCALE GENOMIC DNA]</scope>
    <source>
        <strain evidence="1 2">PGLac3</strain>
    </source>
</reference>
<dbReference type="Proteomes" id="UP001564626">
    <property type="component" value="Unassembled WGS sequence"/>
</dbReference>
<protein>
    <submittedName>
        <fullName evidence="1">Uncharacterized protein</fullName>
    </submittedName>
</protein>
<name>A0ABV4CEQ4_9PSEU</name>
<evidence type="ECO:0000313" key="1">
    <source>
        <dbReference type="EMBL" id="MEY8039590.1"/>
    </source>
</evidence>
<evidence type="ECO:0000313" key="2">
    <source>
        <dbReference type="Proteomes" id="UP001564626"/>
    </source>
</evidence>
<gene>
    <name evidence="1" type="ORF">AB8O55_09295</name>
</gene>
<proteinExistence type="predicted"/>
<organism evidence="1 2">
    <name type="scientific">Saccharopolyspora cebuensis</name>
    <dbReference type="NCBI Taxonomy" id="418759"/>
    <lineage>
        <taxon>Bacteria</taxon>
        <taxon>Bacillati</taxon>
        <taxon>Actinomycetota</taxon>
        <taxon>Actinomycetes</taxon>
        <taxon>Pseudonocardiales</taxon>
        <taxon>Pseudonocardiaceae</taxon>
        <taxon>Saccharopolyspora</taxon>
    </lineage>
</organism>
<accession>A0ABV4CEQ4</accession>